<protein>
    <recommendedName>
        <fullName evidence="3">Alpha/beta hydrolase fold-3 domain-containing protein</fullName>
    </recommendedName>
</protein>
<dbReference type="Proteomes" id="UP001141552">
    <property type="component" value="Unassembled WGS sequence"/>
</dbReference>
<dbReference type="GO" id="GO:0016787">
    <property type="term" value="F:hydrolase activity"/>
    <property type="evidence" value="ECO:0007669"/>
    <property type="project" value="InterPro"/>
</dbReference>
<accession>A0A9Q0G7A9</accession>
<evidence type="ECO:0000256" key="2">
    <source>
        <dbReference type="PROSITE-ProRule" id="PRU10038"/>
    </source>
</evidence>
<dbReference type="InterPro" id="IPR029058">
    <property type="entry name" value="AB_hydrolase_fold"/>
</dbReference>
<dbReference type="AlphaFoldDB" id="A0A9Q0G7A9"/>
<evidence type="ECO:0000313" key="4">
    <source>
        <dbReference type="EMBL" id="KAJ4844765.1"/>
    </source>
</evidence>
<dbReference type="EMBL" id="JAKUCV010001864">
    <property type="protein sequence ID" value="KAJ4844765.1"/>
    <property type="molecule type" value="Genomic_DNA"/>
</dbReference>
<dbReference type="OrthoDB" id="408631at2759"/>
<dbReference type="InterPro" id="IPR050466">
    <property type="entry name" value="Carboxylest/Gibb_receptor"/>
</dbReference>
<comment type="similarity">
    <text evidence="1">Belongs to the 'GDXG' lipolytic enzyme family.</text>
</comment>
<keyword evidence="5" id="KW-1185">Reference proteome</keyword>
<dbReference type="Gene3D" id="3.40.50.1820">
    <property type="entry name" value="alpha/beta hydrolase"/>
    <property type="match status" value="1"/>
</dbReference>
<dbReference type="SUPFAM" id="SSF53474">
    <property type="entry name" value="alpha/beta-Hydrolases"/>
    <property type="match status" value="1"/>
</dbReference>
<dbReference type="PANTHER" id="PTHR23024:SF467">
    <property type="entry name" value="CARBOXYLESTERASE 12-RELATED"/>
    <property type="match status" value="1"/>
</dbReference>
<gene>
    <name evidence="4" type="ORF">Tsubulata_003467</name>
</gene>
<dbReference type="InterPro" id="IPR033140">
    <property type="entry name" value="Lipase_GDXG_put_SER_AS"/>
</dbReference>
<organism evidence="4 5">
    <name type="scientific">Turnera subulata</name>
    <dbReference type="NCBI Taxonomy" id="218843"/>
    <lineage>
        <taxon>Eukaryota</taxon>
        <taxon>Viridiplantae</taxon>
        <taxon>Streptophyta</taxon>
        <taxon>Embryophyta</taxon>
        <taxon>Tracheophyta</taxon>
        <taxon>Spermatophyta</taxon>
        <taxon>Magnoliopsida</taxon>
        <taxon>eudicotyledons</taxon>
        <taxon>Gunneridae</taxon>
        <taxon>Pentapetalae</taxon>
        <taxon>rosids</taxon>
        <taxon>fabids</taxon>
        <taxon>Malpighiales</taxon>
        <taxon>Passifloraceae</taxon>
        <taxon>Turnera</taxon>
    </lineage>
</organism>
<evidence type="ECO:0000313" key="5">
    <source>
        <dbReference type="Proteomes" id="UP001141552"/>
    </source>
</evidence>
<feature type="domain" description="Alpha/beta hydrolase fold-3" evidence="3">
    <location>
        <begin position="75"/>
        <end position="293"/>
    </location>
</feature>
<sequence>MDSQNPEVALDLSPFLVVYKDGRIERLIGTEIIPPSQDTNTNVQSKDASYSQEANLSCRLYLPNNTNPGQKLPLLVYFHGGDFCVETAFSPTYHNYLNNLVKEANIIVVSVDYRRAPEHHIPIPYEDSWTALKWVVSHANGDGPEEWLNRHANFGKVFFAGDSAGANITHQMAMRYGLDKLHGIVLAGIVLIHPYFWGEEPIGNEVNEPEDSAIMHAFWHFASPATSSCDDPLINPVADPNFRSLRCKRVLVFVAGEDFLRDRGWYYYENLRMNGWGGTIEIVEAEGEEHVFHLKNPTCKNAVAMLKDIVSFLHQD</sequence>
<evidence type="ECO:0000256" key="1">
    <source>
        <dbReference type="ARBA" id="ARBA00010515"/>
    </source>
</evidence>
<dbReference type="PROSITE" id="PS01174">
    <property type="entry name" value="LIPASE_GDXG_SER"/>
    <property type="match status" value="1"/>
</dbReference>
<dbReference type="PANTHER" id="PTHR23024">
    <property type="entry name" value="ARYLACETAMIDE DEACETYLASE"/>
    <property type="match status" value="1"/>
</dbReference>
<reference evidence="4" key="2">
    <citation type="journal article" date="2023" name="Plants (Basel)">
        <title>Annotation of the Turnera subulata (Passifloraceae) Draft Genome Reveals the S-Locus Evolved after the Divergence of Turneroideae from Passifloroideae in a Stepwise Manner.</title>
        <authorList>
            <person name="Henning P.M."/>
            <person name="Roalson E.H."/>
            <person name="Mir W."/>
            <person name="McCubbin A.G."/>
            <person name="Shore J.S."/>
        </authorList>
    </citation>
    <scope>NUCLEOTIDE SEQUENCE</scope>
    <source>
        <strain evidence="4">F60SS</strain>
    </source>
</reference>
<comment type="caution">
    <text evidence="4">The sequence shown here is derived from an EMBL/GenBank/DDBJ whole genome shotgun (WGS) entry which is preliminary data.</text>
</comment>
<name>A0A9Q0G7A9_9ROSI</name>
<dbReference type="InterPro" id="IPR013094">
    <property type="entry name" value="AB_hydrolase_3"/>
</dbReference>
<evidence type="ECO:0000259" key="3">
    <source>
        <dbReference type="Pfam" id="PF07859"/>
    </source>
</evidence>
<reference evidence="4" key="1">
    <citation type="submission" date="2022-02" db="EMBL/GenBank/DDBJ databases">
        <authorList>
            <person name="Henning P.M."/>
            <person name="McCubbin A.G."/>
            <person name="Shore J.S."/>
        </authorList>
    </citation>
    <scope>NUCLEOTIDE SEQUENCE</scope>
    <source>
        <strain evidence="4">F60SS</strain>
        <tissue evidence="4">Leaves</tissue>
    </source>
</reference>
<dbReference type="Pfam" id="PF07859">
    <property type="entry name" value="Abhydrolase_3"/>
    <property type="match status" value="1"/>
</dbReference>
<proteinExistence type="inferred from homology"/>
<feature type="active site" evidence="2">
    <location>
        <position position="163"/>
    </location>
</feature>